<accession>A0A9W8A2G8</accession>
<comment type="caution">
    <text evidence="2">The sequence shown here is derived from an EMBL/GenBank/DDBJ whole genome shotgun (WGS) entry which is preliminary data.</text>
</comment>
<proteinExistence type="predicted"/>
<organism evidence="2 3">
    <name type="scientific">Mycoemilia scoparia</name>
    <dbReference type="NCBI Taxonomy" id="417184"/>
    <lineage>
        <taxon>Eukaryota</taxon>
        <taxon>Fungi</taxon>
        <taxon>Fungi incertae sedis</taxon>
        <taxon>Zoopagomycota</taxon>
        <taxon>Kickxellomycotina</taxon>
        <taxon>Kickxellomycetes</taxon>
        <taxon>Kickxellales</taxon>
        <taxon>Kickxellaceae</taxon>
        <taxon>Mycoemilia</taxon>
    </lineage>
</organism>
<evidence type="ECO:0000313" key="3">
    <source>
        <dbReference type="Proteomes" id="UP001150538"/>
    </source>
</evidence>
<keyword evidence="3" id="KW-1185">Reference proteome</keyword>
<reference evidence="2" key="1">
    <citation type="submission" date="2022-07" db="EMBL/GenBank/DDBJ databases">
        <title>Phylogenomic reconstructions and comparative analyses of Kickxellomycotina fungi.</title>
        <authorList>
            <person name="Reynolds N.K."/>
            <person name="Stajich J.E."/>
            <person name="Barry K."/>
            <person name="Grigoriev I.V."/>
            <person name="Crous P."/>
            <person name="Smith M.E."/>
        </authorList>
    </citation>
    <scope>NUCLEOTIDE SEQUENCE</scope>
    <source>
        <strain evidence="2">NBRC 100468</strain>
    </source>
</reference>
<dbReference type="Proteomes" id="UP001150538">
    <property type="component" value="Unassembled WGS sequence"/>
</dbReference>
<protein>
    <submittedName>
        <fullName evidence="2">Uncharacterized protein</fullName>
    </submittedName>
</protein>
<name>A0A9W8A2G8_9FUNG</name>
<gene>
    <name evidence="2" type="ORF">H4219_003551</name>
</gene>
<evidence type="ECO:0000256" key="1">
    <source>
        <dbReference type="SAM" id="MobiDB-lite"/>
    </source>
</evidence>
<dbReference type="AlphaFoldDB" id="A0A9W8A2G8"/>
<sequence length="55" mass="6441">HGIEALYIMVQVKIKDKEEYKDTNFFLEKTFEPQSDKPKRRGAMKGDRPGWLGDV</sequence>
<evidence type="ECO:0000313" key="2">
    <source>
        <dbReference type="EMBL" id="KAJ1916855.1"/>
    </source>
</evidence>
<dbReference type="EMBL" id="JANBPU010000089">
    <property type="protein sequence ID" value="KAJ1916855.1"/>
    <property type="molecule type" value="Genomic_DNA"/>
</dbReference>
<feature type="non-terminal residue" evidence="2">
    <location>
        <position position="1"/>
    </location>
</feature>
<feature type="region of interest" description="Disordered" evidence="1">
    <location>
        <begin position="33"/>
        <end position="55"/>
    </location>
</feature>